<evidence type="ECO:0000256" key="1">
    <source>
        <dbReference type="SAM" id="MobiDB-lite"/>
    </source>
</evidence>
<name>A0ABX3XTG0_STRPT</name>
<organism evidence="2 3">
    <name type="scientific">Streptomyces platensis</name>
    <dbReference type="NCBI Taxonomy" id="58346"/>
    <lineage>
        <taxon>Bacteria</taxon>
        <taxon>Bacillati</taxon>
        <taxon>Actinomycetota</taxon>
        <taxon>Actinomycetes</taxon>
        <taxon>Kitasatosporales</taxon>
        <taxon>Streptomycetaceae</taxon>
        <taxon>Streptomyces</taxon>
    </lineage>
</organism>
<dbReference type="EMBL" id="MIGA01000031">
    <property type="protein sequence ID" value="OSY43733.1"/>
    <property type="molecule type" value="Genomic_DNA"/>
</dbReference>
<feature type="region of interest" description="Disordered" evidence="1">
    <location>
        <begin position="16"/>
        <end position="48"/>
    </location>
</feature>
<comment type="caution">
    <text evidence="2">The sequence shown here is derived from an EMBL/GenBank/DDBJ whole genome shotgun (WGS) entry which is preliminary data.</text>
</comment>
<evidence type="ECO:0000313" key="3">
    <source>
        <dbReference type="Proteomes" id="UP000194225"/>
    </source>
</evidence>
<sequence>MAGGCVAVDRVGADARTPFRSNRSGGFEVSAARNTVGEERQPLGHHRM</sequence>
<reference evidence="2 3" key="1">
    <citation type="submission" date="2016-09" db="EMBL/GenBank/DDBJ databases">
        <title>Streptomyces platensis DSM40041, a candidate organism with high potential of specific P450 cytochromes.</title>
        <authorList>
            <person name="Grumaz C."/>
            <person name="Vainshtein Y."/>
            <person name="Kirstahler P."/>
            <person name="Sohn K."/>
        </authorList>
    </citation>
    <scope>NUCLEOTIDE SEQUENCE [LARGE SCALE GENOMIC DNA]</scope>
    <source>
        <strain evidence="2 3">DSM 40041</strain>
    </source>
</reference>
<dbReference type="Proteomes" id="UP000194225">
    <property type="component" value="Unassembled WGS sequence"/>
</dbReference>
<protein>
    <submittedName>
        <fullName evidence="2">Uncharacterized protein</fullName>
    </submittedName>
</protein>
<proteinExistence type="predicted"/>
<keyword evidence="3" id="KW-1185">Reference proteome</keyword>
<gene>
    <name evidence="2" type="ORF">BG653_04422</name>
</gene>
<evidence type="ECO:0000313" key="2">
    <source>
        <dbReference type="EMBL" id="OSY43733.1"/>
    </source>
</evidence>
<accession>A0ABX3XTG0</accession>